<dbReference type="OrthoDB" id="10653264at2759"/>
<reference evidence="2" key="1">
    <citation type="submission" date="2020-05" db="EMBL/GenBank/DDBJ databases">
        <title>Mycena genomes resolve the evolution of fungal bioluminescence.</title>
        <authorList>
            <person name="Tsai I.J."/>
        </authorList>
    </citation>
    <scope>NUCLEOTIDE SEQUENCE</scope>
    <source>
        <strain evidence="2">CCC161011</strain>
    </source>
</reference>
<feature type="region of interest" description="Disordered" evidence="1">
    <location>
        <begin position="55"/>
        <end position="90"/>
    </location>
</feature>
<dbReference type="Proteomes" id="UP000620124">
    <property type="component" value="Unassembled WGS sequence"/>
</dbReference>
<proteinExistence type="predicted"/>
<protein>
    <submittedName>
        <fullName evidence="2">Uncharacterized protein</fullName>
    </submittedName>
</protein>
<evidence type="ECO:0000313" key="2">
    <source>
        <dbReference type="EMBL" id="KAF7360558.1"/>
    </source>
</evidence>
<dbReference type="AlphaFoldDB" id="A0A8H6YG41"/>
<feature type="compositionally biased region" description="Low complexity" evidence="1">
    <location>
        <begin position="71"/>
        <end position="83"/>
    </location>
</feature>
<dbReference type="EMBL" id="JACAZI010000005">
    <property type="protein sequence ID" value="KAF7360558.1"/>
    <property type="molecule type" value="Genomic_DNA"/>
</dbReference>
<name>A0A8H6YG41_9AGAR</name>
<evidence type="ECO:0000313" key="3">
    <source>
        <dbReference type="Proteomes" id="UP000620124"/>
    </source>
</evidence>
<accession>A0A8H6YG41</accession>
<organism evidence="2 3">
    <name type="scientific">Mycena venus</name>
    <dbReference type="NCBI Taxonomy" id="2733690"/>
    <lineage>
        <taxon>Eukaryota</taxon>
        <taxon>Fungi</taxon>
        <taxon>Dikarya</taxon>
        <taxon>Basidiomycota</taxon>
        <taxon>Agaricomycotina</taxon>
        <taxon>Agaricomycetes</taxon>
        <taxon>Agaricomycetidae</taxon>
        <taxon>Agaricales</taxon>
        <taxon>Marasmiineae</taxon>
        <taxon>Mycenaceae</taxon>
        <taxon>Mycena</taxon>
    </lineage>
</organism>
<feature type="region of interest" description="Disordered" evidence="1">
    <location>
        <begin position="1"/>
        <end position="22"/>
    </location>
</feature>
<sequence>MGADDETQGQQQPVFDHAQLESVPSTVGRRLVHDRVGVSGRVRVVPRVRHVSNALPPPLALSRHTTASVASSGSNHMSSTTSMARSSEEGFDTELSAHRFISSSQSAVVDMWRDAGYEAPAPPPKG</sequence>
<comment type="caution">
    <text evidence="2">The sequence shown here is derived from an EMBL/GenBank/DDBJ whole genome shotgun (WGS) entry which is preliminary data.</text>
</comment>
<evidence type="ECO:0000256" key="1">
    <source>
        <dbReference type="SAM" id="MobiDB-lite"/>
    </source>
</evidence>
<gene>
    <name evidence="2" type="ORF">MVEN_00786900</name>
</gene>
<keyword evidence="3" id="KW-1185">Reference proteome</keyword>